<name>A0AAN9TXU1_9HEMI</name>
<evidence type="ECO:0000313" key="3">
    <source>
        <dbReference type="Proteomes" id="UP001367676"/>
    </source>
</evidence>
<gene>
    <name evidence="2" type="ORF">V9T40_006206</name>
</gene>
<evidence type="ECO:0000313" key="2">
    <source>
        <dbReference type="EMBL" id="KAK7605020.1"/>
    </source>
</evidence>
<feature type="region of interest" description="Disordered" evidence="1">
    <location>
        <begin position="1"/>
        <end position="20"/>
    </location>
</feature>
<comment type="caution">
    <text evidence="2">The sequence shown here is derived from an EMBL/GenBank/DDBJ whole genome shotgun (WGS) entry which is preliminary data.</text>
</comment>
<dbReference type="Proteomes" id="UP001367676">
    <property type="component" value="Unassembled WGS sequence"/>
</dbReference>
<protein>
    <submittedName>
        <fullName evidence="2">Uncharacterized protein</fullName>
    </submittedName>
</protein>
<keyword evidence="3" id="KW-1185">Reference proteome</keyword>
<organism evidence="2 3">
    <name type="scientific">Parthenolecanium corni</name>
    <dbReference type="NCBI Taxonomy" id="536013"/>
    <lineage>
        <taxon>Eukaryota</taxon>
        <taxon>Metazoa</taxon>
        <taxon>Ecdysozoa</taxon>
        <taxon>Arthropoda</taxon>
        <taxon>Hexapoda</taxon>
        <taxon>Insecta</taxon>
        <taxon>Pterygota</taxon>
        <taxon>Neoptera</taxon>
        <taxon>Paraneoptera</taxon>
        <taxon>Hemiptera</taxon>
        <taxon>Sternorrhyncha</taxon>
        <taxon>Coccoidea</taxon>
        <taxon>Coccidae</taxon>
        <taxon>Parthenolecanium</taxon>
    </lineage>
</organism>
<reference evidence="2 3" key="1">
    <citation type="submission" date="2024-03" db="EMBL/GenBank/DDBJ databases">
        <title>Adaptation during the transition from Ophiocordyceps entomopathogen to insect associate is accompanied by gene loss and intensified selection.</title>
        <authorList>
            <person name="Ward C.M."/>
            <person name="Onetto C.A."/>
            <person name="Borneman A.R."/>
        </authorList>
    </citation>
    <scope>NUCLEOTIDE SEQUENCE [LARGE SCALE GENOMIC DNA]</scope>
    <source>
        <strain evidence="2">AWRI1</strain>
        <tissue evidence="2">Single Adult Female</tissue>
    </source>
</reference>
<evidence type="ECO:0000256" key="1">
    <source>
        <dbReference type="SAM" id="MobiDB-lite"/>
    </source>
</evidence>
<accession>A0AAN9TXU1</accession>
<dbReference type="AlphaFoldDB" id="A0AAN9TXU1"/>
<proteinExistence type="predicted"/>
<dbReference type="EMBL" id="JBBCAQ010000003">
    <property type="protein sequence ID" value="KAK7605020.1"/>
    <property type="molecule type" value="Genomic_DNA"/>
</dbReference>
<sequence>MAGTPRSALRHERGVHGHAGLNSGSRKVVFFHRQLHCAELVPRTNASPAIRLLPLRLRLPQPPLHEFDFVALRSIIQSLSPAIANTCRTEDVPTPSQSLILSAVMPAKPSPCSPEQLP</sequence>